<dbReference type="RefSeq" id="WP_378223592.1">
    <property type="nucleotide sequence ID" value="NZ_JBHRTK010000022.1"/>
</dbReference>
<evidence type="ECO:0000256" key="2">
    <source>
        <dbReference type="ARBA" id="ARBA00022723"/>
    </source>
</evidence>
<evidence type="ECO:0000256" key="3">
    <source>
        <dbReference type="ARBA" id="ARBA00022833"/>
    </source>
</evidence>
<dbReference type="Pfam" id="PF04828">
    <property type="entry name" value="GFA"/>
    <property type="match status" value="1"/>
</dbReference>
<dbReference type="Proteomes" id="UP001595583">
    <property type="component" value="Unassembled WGS sequence"/>
</dbReference>
<keyword evidence="3" id="KW-0862">Zinc</keyword>
<name>A0ABV7KDJ9_9HYPH</name>
<accession>A0ABV7KDJ9</accession>
<sequence>MGVELNGGCYCGALRYRITAAPLRKGQCHCRPCQHFSGGGPNYFMVIPADGFAYTRGEPKTFRRSDLESPRTREFCGSCGTHLLSQRPGMAHPIVKAGTLDDPNAFGGPEFAMFCEEKAVFHLIPQGIPAFDKMPEASR</sequence>
<evidence type="ECO:0000313" key="6">
    <source>
        <dbReference type="EMBL" id="MFC3208380.1"/>
    </source>
</evidence>
<keyword evidence="4" id="KW-0456">Lyase</keyword>
<dbReference type="InterPro" id="IPR006913">
    <property type="entry name" value="CENP-V/GFA"/>
</dbReference>
<evidence type="ECO:0000256" key="4">
    <source>
        <dbReference type="ARBA" id="ARBA00023239"/>
    </source>
</evidence>
<dbReference type="Gene3D" id="3.90.1590.10">
    <property type="entry name" value="glutathione-dependent formaldehyde- activating enzyme (gfa)"/>
    <property type="match status" value="1"/>
</dbReference>
<evidence type="ECO:0000256" key="1">
    <source>
        <dbReference type="ARBA" id="ARBA00005495"/>
    </source>
</evidence>
<dbReference type="EMBL" id="JBHRTK010000022">
    <property type="protein sequence ID" value="MFC3208380.1"/>
    <property type="molecule type" value="Genomic_DNA"/>
</dbReference>
<dbReference type="PANTHER" id="PTHR33337">
    <property type="entry name" value="GFA DOMAIN-CONTAINING PROTEIN"/>
    <property type="match status" value="1"/>
</dbReference>
<dbReference type="PROSITE" id="PS51891">
    <property type="entry name" value="CENP_V_GFA"/>
    <property type="match status" value="1"/>
</dbReference>
<organism evidence="6 7">
    <name type="scientific">Aquamicrobium soli</name>
    <dbReference type="NCBI Taxonomy" id="1811518"/>
    <lineage>
        <taxon>Bacteria</taxon>
        <taxon>Pseudomonadati</taxon>
        <taxon>Pseudomonadota</taxon>
        <taxon>Alphaproteobacteria</taxon>
        <taxon>Hyphomicrobiales</taxon>
        <taxon>Phyllobacteriaceae</taxon>
        <taxon>Aquamicrobium</taxon>
    </lineage>
</organism>
<comment type="caution">
    <text evidence="6">The sequence shown here is derived from an EMBL/GenBank/DDBJ whole genome shotgun (WGS) entry which is preliminary data.</text>
</comment>
<dbReference type="SUPFAM" id="SSF51316">
    <property type="entry name" value="Mss4-like"/>
    <property type="match status" value="1"/>
</dbReference>
<reference evidence="7" key="1">
    <citation type="journal article" date="2019" name="Int. J. Syst. Evol. Microbiol.">
        <title>The Global Catalogue of Microorganisms (GCM) 10K type strain sequencing project: providing services to taxonomists for standard genome sequencing and annotation.</title>
        <authorList>
            <consortium name="The Broad Institute Genomics Platform"/>
            <consortium name="The Broad Institute Genome Sequencing Center for Infectious Disease"/>
            <person name="Wu L."/>
            <person name="Ma J."/>
        </authorList>
    </citation>
    <scope>NUCLEOTIDE SEQUENCE [LARGE SCALE GENOMIC DNA]</scope>
    <source>
        <strain evidence="7">KCTC 52165</strain>
    </source>
</reference>
<keyword evidence="2" id="KW-0479">Metal-binding</keyword>
<keyword evidence="7" id="KW-1185">Reference proteome</keyword>
<comment type="similarity">
    <text evidence="1">Belongs to the Gfa family.</text>
</comment>
<evidence type="ECO:0000313" key="7">
    <source>
        <dbReference type="Proteomes" id="UP001595583"/>
    </source>
</evidence>
<feature type="domain" description="CENP-V/GFA" evidence="5">
    <location>
        <begin position="5"/>
        <end position="132"/>
    </location>
</feature>
<proteinExistence type="inferred from homology"/>
<evidence type="ECO:0000259" key="5">
    <source>
        <dbReference type="PROSITE" id="PS51891"/>
    </source>
</evidence>
<gene>
    <name evidence="6" type="ORF">ACFOHJ_19335</name>
</gene>
<protein>
    <submittedName>
        <fullName evidence="6">GFA family protein</fullName>
    </submittedName>
</protein>
<dbReference type="InterPro" id="IPR011057">
    <property type="entry name" value="Mss4-like_sf"/>
</dbReference>
<dbReference type="PANTHER" id="PTHR33337:SF40">
    <property type="entry name" value="CENP-V_GFA DOMAIN-CONTAINING PROTEIN-RELATED"/>
    <property type="match status" value="1"/>
</dbReference>